<reference evidence="2" key="1">
    <citation type="journal article" date="2019" name="Int. J. Syst. Evol. Microbiol.">
        <title>The Global Catalogue of Microorganisms (GCM) 10K type strain sequencing project: providing services to taxonomists for standard genome sequencing and annotation.</title>
        <authorList>
            <consortium name="The Broad Institute Genomics Platform"/>
            <consortium name="The Broad Institute Genome Sequencing Center for Infectious Disease"/>
            <person name="Wu L."/>
            <person name="Ma J."/>
        </authorList>
    </citation>
    <scope>NUCLEOTIDE SEQUENCE [LARGE SCALE GENOMIC DNA]</scope>
    <source>
        <strain evidence="2">KCTC 42087</strain>
    </source>
</reference>
<accession>A0ABW1A009</accession>
<dbReference type="Pfam" id="PF18143">
    <property type="entry name" value="HAD_SAK_2"/>
    <property type="match status" value="1"/>
</dbReference>
<dbReference type="RefSeq" id="WP_378284560.1">
    <property type="nucleotide sequence ID" value="NZ_JBHSON010000036.1"/>
</dbReference>
<comment type="caution">
    <text evidence="1">The sequence shown here is derived from an EMBL/GenBank/DDBJ whole genome shotgun (WGS) entry which is preliminary data.</text>
</comment>
<protein>
    <submittedName>
        <fullName evidence="1">HAD domain-containing protein</fullName>
    </submittedName>
</protein>
<proteinExistence type="predicted"/>
<gene>
    <name evidence="1" type="ORF">ACFPZN_24915</name>
</gene>
<dbReference type="Proteomes" id="UP001596074">
    <property type="component" value="Unassembled WGS sequence"/>
</dbReference>
<dbReference type="EMBL" id="JBHSON010000036">
    <property type="protein sequence ID" value="MFC5748870.1"/>
    <property type="molecule type" value="Genomic_DNA"/>
</dbReference>
<name>A0ABW1A009_9ACTN</name>
<evidence type="ECO:0000313" key="2">
    <source>
        <dbReference type="Proteomes" id="UP001596074"/>
    </source>
</evidence>
<organism evidence="1 2">
    <name type="scientific">Actinomadura rugatobispora</name>
    <dbReference type="NCBI Taxonomy" id="1994"/>
    <lineage>
        <taxon>Bacteria</taxon>
        <taxon>Bacillati</taxon>
        <taxon>Actinomycetota</taxon>
        <taxon>Actinomycetes</taxon>
        <taxon>Streptosporangiales</taxon>
        <taxon>Thermomonosporaceae</taxon>
        <taxon>Actinomadura</taxon>
    </lineage>
</organism>
<sequence length="181" mass="20857">MAWGIGRVPRPGTRPAVKPLLYVDIDGVLNPLSPSEPERFARHSIGDLTVRLSPDHGAWLRELAGLYDLVWATTWEHHANEHVGPLLGLPELPVVEFSAYRRRRGDPRFPIIQLLETHKWAPLLRHADGRRFAWIDDVIPPRIKRQAWPYRGIELVHADPREGLTRRHVDRLLTWPSGVRE</sequence>
<keyword evidence="2" id="KW-1185">Reference proteome</keyword>
<evidence type="ECO:0000313" key="1">
    <source>
        <dbReference type="EMBL" id="MFC5748870.1"/>
    </source>
</evidence>